<gene>
    <name evidence="5" type="ORF">KK060_05350</name>
</gene>
<dbReference type="InterPro" id="IPR006558">
    <property type="entry name" value="LamG-like"/>
</dbReference>
<keyword evidence="2" id="KW-1015">Disulfide bond</keyword>
<feature type="signal peptide" evidence="3">
    <location>
        <begin position="1"/>
        <end position="22"/>
    </location>
</feature>
<organism evidence="5 6">
    <name type="scientific">Chryseosolibacter indicus</name>
    <dbReference type="NCBI Taxonomy" id="2782351"/>
    <lineage>
        <taxon>Bacteria</taxon>
        <taxon>Pseudomonadati</taxon>
        <taxon>Bacteroidota</taxon>
        <taxon>Cytophagia</taxon>
        <taxon>Cytophagales</taxon>
        <taxon>Chryseotaleaceae</taxon>
        <taxon>Chryseosolibacter</taxon>
    </lineage>
</organism>
<sequence>MKTLLMSLLCIVCLLTSCTDDAPISNKPEGTLNFIVEKTNSAESGRLLSSDSLKSVLISIRDEKGVLVYDRLQIDLISFGGGYKIEPLALKAGNYQLIEFVALNKDGVATYAVPKEGSTLAHLVADPLPINFKIAANAITEVNVEVVKVEEDNKDLFGYTVLSFNIVKTFSFNIAVFTYNKLSQTFELSNANLIVKNGGSTIINQYLQNVTNKIYLKDQSGNYTLNVAKQGYAAHQRQFPLDELKQYANSPMVITLYPTSLTEGLEVYYPFSGNANDESGNQHHGTVYGATLVQDRNNNINSSYYFNGNSRIDLGNILDNLQYPFTFSSWVKLEDSNNIYNPVFTSQDNAPLYNGFDVNTNVSGVGIGYGDGYGENNPAYRRGKTVNSSIYGVWTHICGVVSGPNNIKLYINGKEVPGYYQGETQLPMASNFPNDIARIGQMTSNGVTYNFKGFIDEVKVWSRALSADEVPASM</sequence>
<evidence type="ECO:0000256" key="1">
    <source>
        <dbReference type="ARBA" id="ARBA00022729"/>
    </source>
</evidence>
<evidence type="ECO:0000256" key="2">
    <source>
        <dbReference type="ARBA" id="ARBA00023157"/>
    </source>
</evidence>
<reference evidence="5 6" key="1">
    <citation type="submission" date="2021-05" db="EMBL/GenBank/DDBJ databases">
        <title>A Polyphasic approach of four new species of the genus Ohtaekwangia: Ohtaekwangia histidinii sp. nov., Ohtaekwangia cretensis sp. nov., Ohtaekwangia indiensis sp. nov., Ohtaekwangia reichenbachii sp. nov. from diverse environment.</title>
        <authorList>
            <person name="Octaviana S."/>
        </authorList>
    </citation>
    <scope>NUCLEOTIDE SEQUENCE [LARGE SCALE GENOMIC DNA]</scope>
    <source>
        <strain evidence="5 6">PWU20</strain>
    </source>
</reference>
<evidence type="ECO:0000313" key="5">
    <source>
        <dbReference type="EMBL" id="MBT1702695.1"/>
    </source>
</evidence>
<dbReference type="Pfam" id="PF13385">
    <property type="entry name" value="Laminin_G_3"/>
    <property type="match status" value="1"/>
</dbReference>
<name>A0ABS5VPC2_9BACT</name>
<dbReference type="InterPro" id="IPR013320">
    <property type="entry name" value="ConA-like_dom_sf"/>
</dbReference>
<protein>
    <recommendedName>
        <fullName evidence="4">LamG-like jellyroll fold domain-containing protein</fullName>
    </recommendedName>
</protein>
<feature type="chain" id="PRO_5046386295" description="LamG-like jellyroll fold domain-containing protein" evidence="3">
    <location>
        <begin position="23"/>
        <end position="474"/>
    </location>
</feature>
<evidence type="ECO:0000259" key="4">
    <source>
        <dbReference type="SMART" id="SM00560"/>
    </source>
</evidence>
<dbReference type="EMBL" id="JAHESD010000007">
    <property type="protein sequence ID" value="MBT1702695.1"/>
    <property type="molecule type" value="Genomic_DNA"/>
</dbReference>
<evidence type="ECO:0000313" key="6">
    <source>
        <dbReference type="Proteomes" id="UP000772618"/>
    </source>
</evidence>
<keyword evidence="6" id="KW-1185">Reference proteome</keyword>
<dbReference type="Gene3D" id="2.60.120.200">
    <property type="match status" value="1"/>
</dbReference>
<dbReference type="SUPFAM" id="SSF49899">
    <property type="entry name" value="Concanavalin A-like lectins/glucanases"/>
    <property type="match status" value="1"/>
</dbReference>
<accession>A0ABS5VPC2</accession>
<feature type="domain" description="LamG-like jellyroll fold" evidence="4">
    <location>
        <begin position="325"/>
        <end position="468"/>
    </location>
</feature>
<proteinExistence type="predicted"/>
<evidence type="ECO:0000256" key="3">
    <source>
        <dbReference type="SAM" id="SignalP"/>
    </source>
</evidence>
<dbReference type="SMART" id="SM00560">
    <property type="entry name" value="LamGL"/>
    <property type="match status" value="1"/>
</dbReference>
<dbReference type="PROSITE" id="PS51257">
    <property type="entry name" value="PROKAR_LIPOPROTEIN"/>
    <property type="match status" value="1"/>
</dbReference>
<comment type="caution">
    <text evidence="5">The sequence shown here is derived from an EMBL/GenBank/DDBJ whole genome shotgun (WGS) entry which is preliminary data.</text>
</comment>
<dbReference type="Proteomes" id="UP000772618">
    <property type="component" value="Unassembled WGS sequence"/>
</dbReference>
<keyword evidence="1 3" id="KW-0732">Signal</keyword>